<dbReference type="PANTHER" id="PTHR42109">
    <property type="entry name" value="UNPLACED GENOMIC SCAFFOLD UM_SCAF_CONTIG_1.265, WHOLE GENOME SHOTGUN SEQUENCE"/>
    <property type="match status" value="1"/>
</dbReference>
<comment type="caution">
    <text evidence="3">The sequence shown here is derived from an EMBL/GenBank/DDBJ whole genome shotgun (WGS) entry which is preliminary data.</text>
</comment>
<accession>A0A9P3PTL3</accession>
<feature type="region of interest" description="Disordered" evidence="1">
    <location>
        <begin position="292"/>
        <end position="312"/>
    </location>
</feature>
<gene>
    <name evidence="3" type="ORF">LshimejAT787_1000660</name>
</gene>
<sequence length="312" mass="34479">MGLNTESSAALVFLILYAILFVILVLGYVTGRLRLRSRYSVITFHVAVRLASQATGLAFGIVGYGNVNLLIAYFILGAEGYFTLVLCTYRFLISWHYHNFECHDSWLEPRHPPGTPWYKRLANSFDLSGSKRSPMGIMHYFLIAANAIIISGGSSAAGGQTNAKDFNANISKAKIMRTVGQSIFLTINALLLVCICQAIVQYRRERPGKKVHPTLLILLAAWPLLFVRGVYGILAGVYPPFNYFNPDNYGEHGLTDAFVISEYILSTTMEWTSCALLMLTWVASRNDPPKVPLPEWTSSGEKGAPSAAQDSP</sequence>
<dbReference type="OrthoDB" id="2560628at2759"/>
<feature type="transmembrane region" description="Helical" evidence="2">
    <location>
        <begin position="70"/>
        <end position="92"/>
    </location>
</feature>
<keyword evidence="2" id="KW-0472">Membrane</keyword>
<protein>
    <submittedName>
        <fullName evidence="3">Uncharacterized protein</fullName>
    </submittedName>
</protein>
<keyword evidence="2" id="KW-1133">Transmembrane helix</keyword>
<keyword evidence="2" id="KW-0812">Transmembrane</keyword>
<evidence type="ECO:0000256" key="2">
    <source>
        <dbReference type="SAM" id="Phobius"/>
    </source>
</evidence>
<dbReference type="PANTHER" id="PTHR42109:SF2">
    <property type="entry name" value="INTEGRAL MEMBRANE PROTEIN"/>
    <property type="match status" value="1"/>
</dbReference>
<dbReference type="EMBL" id="BRPK01000010">
    <property type="protein sequence ID" value="GLB41466.1"/>
    <property type="molecule type" value="Genomic_DNA"/>
</dbReference>
<dbReference type="AlphaFoldDB" id="A0A9P3PTL3"/>
<proteinExistence type="predicted"/>
<evidence type="ECO:0000256" key="1">
    <source>
        <dbReference type="SAM" id="MobiDB-lite"/>
    </source>
</evidence>
<evidence type="ECO:0000313" key="3">
    <source>
        <dbReference type="EMBL" id="GLB41466.1"/>
    </source>
</evidence>
<name>A0A9P3PTL3_LYOSH</name>
<feature type="transmembrane region" description="Helical" evidence="2">
    <location>
        <begin position="179"/>
        <end position="202"/>
    </location>
</feature>
<dbReference type="Proteomes" id="UP001063166">
    <property type="component" value="Unassembled WGS sequence"/>
</dbReference>
<feature type="transmembrane region" description="Helical" evidence="2">
    <location>
        <begin position="41"/>
        <end position="64"/>
    </location>
</feature>
<feature type="transmembrane region" description="Helical" evidence="2">
    <location>
        <begin position="12"/>
        <end position="29"/>
    </location>
</feature>
<evidence type="ECO:0000313" key="4">
    <source>
        <dbReference type="Proteomes" id="UP001063166"/>
    </source>
</evidence>
<feature type="transmembrane region" description="Helical" evidence="2">
    <location>
        <begin position="140"/>
        <end position="159"/>
    </location>
</feature>
<organism evidence="3 4">
    <name type="scientific">Lyophyllum shimeji</name>
    <name type="common">Hon-shimeji</name>
    <name type="synonym">Tricholoma shimeji</name>
    <dbReference type="NCBI Taxonomy" id="47721"/>
    <lineage>
        <taxon>Eukaryota</taxon>
        <taxon>Fungi</taxon>
        <taxon>Dikarya</taxon>
        <taxon>Basidiomycota</taxon>
        <taxon>Agaricomycotina</taxon>
        <taxon>Agaricomycetes</taxon>
        <taxon>Agaricomycetidae</taxon>
        <taxon>Agaricales</taxon>
        <taxon>Tricholomatineae</taxon>
        <taxon>Lyophyllaceae</taxon>
        <taxon>Lyophyllum</taxon>
    </lineage>
</organism>
<keyword evidence="4" id="KW-1185">Reference proteome</keyword>
<reference evidence="3" key="1">
    <citation type="submission" date="2022-07" db="EMBL/GenBank/DDBJ databases">
        <title>The genome of Lyophyllum shimeji provides insight into the initial evolution of ectomycorrhizal fungal genome.</title>
        <authorList>
            <person name="Kobayashi Y."/>
            <person name="Shibata T."/>
            <person name="Hirakawa H."/>
            <person name="Shigenobu S."/>
            <person name="Nishiyama T."/>
            <person name="Yamada A."/>
            <person name="Hasebe M."/>
            <person name="Kawaguchi M."/>
        </authorList>
    </citation>
    <scope>NUCLEOTIDE SEQUENCE</scope>
    <source>
        <strain evidence="3">AT787</strain>
    </source>
</reference>
<feature type="transmembrane region" description="Helical" evidence="2">
    <location>
        <begin position="214"/>
        <end position="238"/>
    </location>
</feature>